<dbReference type="GO" id="GO:0005739">
    <property type="term" value="C:mitochondrion"/>
    <property type="evidence" value="ECO:0007669"/>
    <property type="project" value="TreeGrafter"/>
</dbReference>
<dbReference type="EMBL" id="SWFS01000157">
    <property type="protein sequence ID" value="KAA8915563.1"/>
    <property type="molecule type" value="Genomic_DNA"/>
</dbReference>
<dbReference type="PANTHER" id="PTHR43226:SF4">
    <property type="entry name" value="XAA-PRO AMINOPEPTIDASE 3"/>
    <property type="match status" value="1"/>
</dbReference>
<dbReference type="Gene3D" id="3.40.350.10">
    <property type="entry name" value="Creatinase/prolidase N-terminal domain"/>
    <property type="match status" value="1"/>
</dbReference>
<evidence type="ECO:0000256" key="2">
    <source>
        <dbReference type="ARBA" id="ARBA00008766"/>
    </source>
</evidence>
<dbReference type="GO" id="GO:0070006">
    <property type="term" value="F:metalloaminopeptidase activity"/>
    <property type="evidence" value="ECO:0007669"/>
    <property type="project" value="InterPro"/>
</dbReference>
<reference evidence="8" key="1">
    <citation type="journal article" date="2019" name="G3 (Bethesda)">
        <title>Genome Assemblies of Two Rare Opportunistic Yeast Pathogens: Diutina rugosa (syn. Candida rugosa) and Trichomonascus ciferrii (syn. Candida ciferrii).</title>
        <authorList>
            <person name="Mixao V."/>
            <person name="Saus E."/>
            <person name="Hansen A.P."/>
            <person name="Lass-Florl C."/>
            <person name="Gabaldon T."/>
        </authorList>
    </citation>
    <scope>NUCLEOTIDE SEQUENCE</scope>
    <source>
        <strain evidence="8">CBS 4856</strain>
    </source>
</reference>
<name>A0A642V7E2_9ASCO</name>
<dbReference type="CDD" id="cd01087">
    <property type="entry name" value="Prolidase"/>
    <property type="match status" value="1"/>
</dbReference>
<feature type="domain" description="Aminopeptidase P N-terminal" evidence="7">
    <location>
        <begin position="50"/>
        <end position="184"/>
    </location>
</feature>
<dbReference type="SUPFAM" id="SSF53092">
    <property type="entry name" value="Creatinase/prolidase N-terminal domain"/>
    <property type="match status" value="1"/>
</dbReference>
<sequence>MRNIMFRGINRALRSQGGLRGRIWYSIKAGQPLYETRPHLIRKGELTPGISAEEYYVRRMNVLQTIPEKSMVVVPGNETQFATGSVFHEFRQDPNFYYLTGFLEPGAALVLYKEDQENVHSIFFVPQTDKNAELWEGERSGTKGAMEVFNADAAYPFELIGTYMHELINRCDHVYADMSENGSRFPRYFKSQGTDILNGSFADALRRSSGGKTFKSAVSLIEQFRVNKSEEEIDAMRQASEISASAYNKAYGERFASEKALHAYLDYEFKLGGCEMPAYLPVVAGGKHALTIHYTRNDDLLRDGDLVLVDAGGRYGGYCADISRTWPVNGKFTAPQRDLYQALLNVQKQCIEYCTVDHNMSFDDLHRTSEDLLYTEMLNAGISNLTRGRVRDIYPHYIGHHLGIDVHDIKTSSRFDKFQSGQVITIEPGVYVPDNDMWPKHFRNIGIRIEDNIVVGKNSYENLTIDCAKEIDEIEALAQKKEL</sequence>
<accession>A0A642V7E2</accession>
<dbReference type="InterPro" id="IPR029149">
    <property type="entry name" value="Creatin/AminoP/Spt16_N"/>
</dbReference>
<dbReference type="Pfam" id="PF00557">
    <property type="entry name" value="Peptidase_M24"/>
    <property type="match status" value="1"/>
</dbReference>
<evidence type="ECO:0000256" key="5">
    <source>
        <dbReference type="ARBA" id="ARBA00023211"/>
    </source>
</evidence>
<evidence type="ECO:0000256" key="6">
    <source>
        <dbReference type="RuleBase" id="RU000590"/>
    </source>
</evidence>
<comment type="similarity">
    <text evidence="2 6">Belongs to the peptidase M24B family.</text>
</comment>
<evidence type="ECO:0000256" key="3">
    <source>
        <dbReference type="ARBA" id="ARBA00022723"/>
    </source>
</evidence>
<dbReference type="OrthoDB" id="4215474at2759"/>
<dbReference type="InterPro" id="IPR000994">
    <property type="entry name" value="Pept_M24"/>
</dbReference>
<comment type="caution">
    <text evidence="8">The sequence shown here is derived from an EMBL/GenBank/DDBJ whole genome shotgun (WGS) entry which is preliminary data.</text>
</comment>
<dbReference type="VEuPathDB" id="FungiDB:TRICI_002302"/>
<comment type="cofactor">
    <cofactor evidence="1">
        <name>Mn(2+)</name>
        <dbReference type="ChEBI" id="CHEBI:29035"/>
    </cofactor>
</comment>
<dbReference type="Proteomes" id="UP000761534">
    <property type="component" value="Unassembled WGS sequence"/>
</dbReference>
<dbReference type="GO" id="GO:0030145">
    <property type="term" value="F:manganese ion binding"/>
    <property type="evidence" value="ECO:0007669"/>
    <property type="project" value="InterPro"/>
</dbReference>
<keyword evidence="9" id="KW-1185">Reference proteome</keyword>
<gene>
    <name evidence="8" type="ORF">TRICI_002302</name>
</gene>
<dbReference type="InterPro" id="IPR052433">
    <property type="entry name" value="X-Pro_dipept-like"/>
</dbReference>
<dbReference type="PANTHER" id="PTHR43226">
    <property type="entry name" value="XAA-PRO AMINOPEPTIDASE 3"/>
    <property type="match status" value="1"/>
</dbReference>
<dbReference type="Pfam" id="PF05195">
    <property type="entry name" value="AMP_N"/>
    <property type="match status" value="1"/>
</dbReference>
<protein>
    <recommendedName>
        <fullName evidence="7">Aminopeptidase P N-terminal domain-containing protein</fullName>
    </recommendedName>
</protein>
<dbReference type="SMART" id="SM01011">
    <property type="entry name" value="AMP_N"/>
    <property type="match status" value="1"/>
</dbReference>
<dbReference type="SUPFAM" id="SSF55920">
    <property type="entry name" value="Creatinase/aminopeptidase"/>
    <property type="match status" value="1"/>
</dbReference>
<evidence type="ECO:0000256" key="1">
    <source>
        <dbReference type="ARBA" id="ARBA00001936"/>
    </source>
</evidence>
<proteinExistence type="inferred from homology"/>
<evidence type="ECO:0000256" key="4">
    <source>
        <dbReference type="ARBA" id="ARBA00022801"/>
    </source>
</evidence>
<dbReference type="GO" id="GO:0006508">
    <property type="term" value="P:proteolysis"/>
    <property type="evidence" value="ECO:0007669"/>
    <property type="project" value="TreeGrafter"/>
</dbReference>
<keyword evidence="5" id="KW-0464">Manganese</keyword>
<dbReference type="Gene3D" id="3.90.230.10">
    <property type="entry name" value="Creatinase/methionine aminopeptidase superfamily"/>
    <property type="match status" value="1"/>
</dbReference>
<dbReference type="InterPro" id="IPR036005">
    <property type="entry name" value="Creatinase/aminopeptidase-like"/>
</dbReference>
<dbReference type="PROSITE" id="PS00491">
    <property type="entry name" value="PROLINE_PEPTIDASE"/>
    <property type="match status" value="1"/>
</dbReference>
<dbReference type="InterPro" id="IPR001131">
    <property type="entry name" value="Peptidase_M24B_aminopep-P_CS"/>
</dbReference>
<organism evidence="8 9">
    <name type="scientific">Trichomonascus ciferrii</name>
    <dbReference type="NCBI Taxonomy" id="44093"/>
    <lineage>
        <taxon>Eukaryota</taxon>
        <taxon>Fungi</taxon>
        <taxon>Dikarya</taxon>
        <taxon>Ascomycota</taxon>
        <taxon>Saccharomycotina</taxon>
        <taxon>Dipodascomycetes</taxon>
        <taxon>Dipodascales</taxon>
        <taxon>Trichomonascaceae</taxon>
        <taxon>Trichomonascus</taxon>
        <taxon>Trichomonascus ciferrii complex</taxon>
    </lineage>
</organism>
<keyword evidence="3 6" id="KW-0479">Metal-binding</keyword>
<dbReference type="AlphaFoldDB" id="A0A642V7E2"/>
<keyword evidence="4" id="KW-0378">Hydrolase</keyword>
<evidence type="ECO:0000259" key="7">
    <source>
        <dbReference type="SMART" id="SM01011"/>
    </source>
</evidence>
<evidence type="ECO:0000313" key="9">
    <source>
        <dbReference type="Proteomes" id="UP000761534"/>
    </source>
</evidence>
<evidence type="ECO:0000313" key="8">
    <source>
        <dbReference type="EMBL" id="KAA8915563.1"/>
    </source>
</evidence>
<dbReference type="InterPro" id="IPR007865">
    <property type="entry name" value="Aminopep_P_N"/>
</dbReference>